<protein>
    <submittedName>
        <fullName evidence="1">DUF1993 domain-containing protein</fullName>
    </submittedName>
</protein>
<dbReference type="Pfam" id="PF09351">
    <property type="entry name" value="DUF1993"/>
    <property type="match status" value="1"/>
</dbReference>
<evidence type="ECO:0000313" key="1">
    <source>
        <dbReference type="EMBL" id="MBI4920724.1"/>
    </source>
</evidence>
<organism evidence="1 2">
    <name type="scientific">Devosia nanyangense</name>
    <dbReference type="NCBI Taxonomy" id="1228055"/>
    <lineage>
        <taxon>Bacteria</taxon>
        <taxon>Pseudomonadati</taxon>
        <taxon>Pseudomonadota</taxon>
        <taxon>Alphaproteobacteria</taxon>
        <taxon>Hyphomicrobiales</taxon>
        <taxon>Devosiaceae</taxon>
        <taxon>Devosia</taxon>
    </lineage>
</organism>
<evidence type="ECO:0000313" key="2">
    <source>
        <dbReference type="Proteomes" id="UP000782610"/>
    </source>
</evidence>
<dbReference type="Proteomes" id="UP000782610">
    <property type="component" value="Unassembled WGS sequence"/>
</dbReference>
<accession>A0A933KY24</accession>
<dbReference type="EMBL" id="JACRAF010000010">
    <property type="protein sequence ID" value="MBI4920724.1"/>
    <property type="molecule type" value="Genomic_DNA"/>
</dbReference>
<proteinExistence type="predicted"/>
<reference evidence="1" key="1">
    <citation type="submission" date="2020-07" db="EMBL/GenBank/DDBJ databases">
        <title>Huge and variable diversity of episymbiotic CPR bacteria and DPANN archaea in groundwater ecosystems.</title>
        <authorList>
            <person name="He C.Y."/>
            <person name="Keren R."/>
            <person name="Whittaker M."/>
            <person name="Farag I.F."/>
            <person name="Doudna J."/>
            <person name="Cate J.H.D."/>
            <person name="Banfield J.F."/>
        </authorList>
    </citation>
    <scope>NUCLEOTIDE SEQUENCE</scope>
    <source>
        <strain evidence="1">NC_groundwater_1586_Pr3_B-0.1um_66_15</strain>
    </source>
</reference>
<dbReference type="PANTHER" id="PTHR36922:SF1">
    <property type="entry name" value="DUF1993 DOMAIN-CONTAINING PROTEIN"/>
    <property type="match status" value="1"/>
</dbReference>
<sequence length="165" mass="18643">MPSMYAVSVGTFTKLLTNLAVILDKTEAYATERKFKVDTLVNQRLAWDMLPLSFQIQNATDHAKGAAARLAGRELPSWPDDEKNFAELQARVKKALDYLATFTPADIDGSEDKPVKVKVRGEEVTMRGEDFFFNRAQPNFWFHTTTAYDILRHNGVPIGKRDFTG</sequence>
<dbReference type="SUPFAM" id="SSF109854">
    <property type="entry name" value="DinB/YfiT-like putative metalloenzymes"/>
    <property type="match status" value="1"/>
</dbReference>
<dbReference type="InterPro" id="IPR034660">
    <property type="entry name" value="DinB/YfiT-like"/>
</dbReference>
<dbReference type="InterPro" id="IPR018531">
    <property type="entry name" value="DUF1993"/>
</dbReference>
<dbReference type="AlphaFoldDB" id="A0A933KY24"/>
<name>A0A933KY24_9HYPH</name>
<comment type="caution">
    <text evidence="1">The sequence shown here is derived from an EMBL/GenBank/DDBJ whole genome shotgun (WGS) entry which is preliminary data.</text>
</comment>
<dbReference type="PANTHER" id="PTHR36922">
    <property type="entry name" value="BLL2446 PROTEIN"/>
    <property type="match status" value="1"/>
</dbReference>
<gene>
    <name evidence="1" type="ORF">HY834_03175</name>
</gene>
<dbReference type="Gene3D" id="1.20.120.450">
    <property type="entry name" value="dinb family like domain"/>
    <property type="match status" value="1"/>
</dbReference>